<dbReference type="InterPro" id="IPR050350">
    <property type="entry name" value="Compl-Cell_Adhes-Reg"/>
</dbReference>
<comment type="caution">
    <text evidence="5">Lacks conserved residue(s) required for the propagation of feature annotation.</text>
</comment>
<dbReference type="CDD" id="cd00033">
    <property type="entry name" value="CCP"/>
    <property type="match status" value="3"/>
</dbReference>
<evidence type="ECO:0000256" key="2">
    <source>
        <dbReference type="ARBA" id="ARBA00022737"/>
    </source>
</evidence>
<dbReference type="PANTHER" id="PTHR19325">
    <property type="entry name" value="COMPLEMENT COMPONENT-RELATED SUSHI DOMAIN-CONTAINING"/>
    <property type="match status" value="1"/>
</dbReference>
<evidence type="ECO:0000256" key="4">
    <source>
        <dbReference type="ARBA" id="ARBA00023180"/>
    </source>
</evidence>
<feature type="domain" description="Sushi" evidence="6">
    <location>
        <begin position="109"/>
        <end position="175"/>
    </location>
</feature>
<dbReference type="SUPFAM" id="SSF57535">
    <property type="entry name" value="Complement control module/SCR domain"/>
    <property type="match status" value="3"/>
</dbReference>
<reference evidence="7" key="2">
    <citation type="submission" date="2025-09" db="UniProtKB">
        <authorList>
            <consortium name="Ensembl"/>
        </authorList>
    </citation>
    <scope>IDENTIFICATION</scope>
</reference>
<evidence type="ECO:0000256" key="1">
    <source>
        <dbReference type="ARBA" id="ARBA00022659"/>
    </source>
</evidence>
<evidence type="ECO:0000256" key="5">
    <source>
        <dbReference type="PROSITE-ProRule" id="PRU00302"/>
    </source>
</evidence>
<dbReference type="Pfam" id="PF00084">
    <property type="entry name" value="Sushi"/>
    <property type="match status" value="3"/>
</dbReference>
<evidence type="ECO:0000313" key="8">
    <source>
        <dbReference type="Proteomes" id="UP000694392"/>
    </source>
</evidence>
<feature type="domain" description="Sushi" evidence="6">
    <location>
        <begin position="47"/>
        <end position="108"/>
    </location>
</feature>
<keyword evidence="8" id="KW-1185">Reference proteome</keyword>
<sequence length="190" mass="21107">MKSYYPVGISVSYTCHQAYNSVPGLDPVITCLQNLTWSSAPEFCTAKSCGNPGKPENCRVVILTNLLFGARVNFICEEGYRLNGSSSTRCSFSRNQVQWTRKPPVCQQILCPAPPSITNGMHVGGSIGHVTYIYNSTVIYTCDHGFSICGNASIHCTSQNKRDGVWSEPVPECKGKHCLWLSFLFFFFHF</sequence>
<dbReference type="AlphaFoldDB" id="A0A8D0L7M5"/>
<feature type="domain" description="Sushi" evidence="6">
    <location>
        <begin position="1"/>
        <end position="46"/>
    </location>
</feature>
<protein>
    <recommendedName>
        <fullName evidence="6">Sushi domain-containing protein</fullName>
    </recommendedName>
</protein>
<keyword evidence="4" id="KW-0325">Glycoprotein</keyword>
<dbReference type="Gene3D" id="2.10.70.10">
    <property type="entry name" value="Complement Module, domain 1"/>
    <property type="match status" value="3"/>
</dbReference>
<dbReference type="FunFam" id="2.10.70.10:FF:000055">
    <property type="entry name" value="Complement decay-accelerating factor, GPI-anchored"/>
    <property type="match status" value="1"/>
</dbReference>
<evidence type="ECO:0000256" key="3">
    <source>
        <dbReference type="ARBA" id="ARBA00023157"/>
    </source>
</evidence>
<evidence type="ECO:0000259" key="6">
    <source>
        <dbReference type="PROSITE" id="PS50923"/>
    </source>
</evidence>
<dbReference type="PANTHER" id="PTHR19325:SF570">
    <property type="entry name" value="COMPLEMENT COMPONENT 4 BINDING PROTEIN, MEMBRANE"/>
    <property type="match status" value="1"/>
</dbReference>
<proteinExistence type="predicted"/>
<evidence type="ECO:0000313" key="7">
    <source>
        <dbReference type="Ensembl" id="ENSSPUP00000014690.1"/>
    </source>
</evidence>
<dbReference type="GeneTree" id="ENSGT00940000164219"/>
<dbReference type="InterPro" id="IPR000436">
    <property type="entry name" value="Sushi_SCR_CCP_dom"/>
</dbReference>
<reference evidence="7" key="1">
    <citation type="submission" date="2025-08" db="UniProtKB">
        <authorList>
            <consortium name="Ensembl"/>
        </authorList>
    </citation>
    <scope>IDENTIFICATION</scope>
</reference>
<dbReference type="Proteomes" id="UP000694392">
    <property type="component" value="Unplaced"/>
</dbReference>
<keyword evidence="2" id="KW-0677">Repeat</keyword>
<keyword evidence="1 5" id="KW-0768">Sushi</keyword>
<dbReference type="OMA" id="WSSAPEF"/>
<organism evidence="7 8">
    <name type="scientific">Sphenodon punctatus</name>
    <name type="common">Tuatara</name>
    <name type="synonym">Hatteria punctata</name>
    <dbReference type="NCBI Taxonomy" id="8508"/>
    <lineage>
        <taxon>Eukaryota</taxon>
        <taxon>Metazoa</taxon>
        <taxon>Chordata</taxon>
        <taxon>Craniata</taxon>
        <taxon>Vertebrata</taxon>
        <taxon>Euteleostomi</taxon>
        <taxon>Lepidosauria</taxon>
        <taxon>Sphenodontia</taxon>
        <taxon>Sphenodontidae</taxon>
        <taxon>Sphenodon</taxon>
    </lineage>
</organism>
<dbReference type="InterPro" id="IPR035976">
    <property type="entry name" value="Sushi/SCR/CCP_sf"/>
</dbReference>
<accession>A0A8D0L7M5</accession>
<keyword evidence="3" id="KW-1015">Disulfide bond</keyword>
<name>A0A8D0L7M5_SPHPU</name>
<dbReference type="PROSITE" id="PS50923">
    <property type="entry name" value="SUSHI"/>
    <property type="match status" value="3"/>
</dbReference>
<dbReference type="Ensembl" id="ENSSPUT00000015676.1">
    <property type="protein sequence ID" value="ENSSPUP00000014690.1"/>
    <property type="gene ID" value="ENSSPUG00000011345.1"/>
</dbReference>
<dbReference type="SMART" id="SM00032">
    <property type="entry name" value="CCP"/>
    <property type="match status" value="3"/>
</dbReference>